<dbReference type="PANTHER" id="PTHR42951:SF14">
    <property type="entry name" value="METALLO-BETA-LACTAMASE SUPERFAMILY PROTEIN"/>
    <property type="match status" value="1"/>
</dbReference>
<dbReference type="AlphaFoldDB" id="A0A1T4Z5B0"/>
<feature type="domain" description="Metallo-beta-lactamase" evidence="1">
    <location>
        <begin position="17"/>
        <end position="225"/>
    </location>
</feature>
<dbReference type="STRING" id="1736691.SAMN06295964_2540"/>
<dbReference type="Pfam" id="PF00753">
    <property type="entry name" value="Lactamase_B"/>
    <property type="match status" value="1"/>
</dbReference>
<organism evidence="2 3">
    <name type="scientific">Aeromicrobium choanae</name>
    <dbReference type="NCBI Taxonomy" id="1736691"/>
    <lineage>
        <taxon>Bacteria</taxon>
        <taxon>Bacillati</taxon>
        <taxon>Actinomycetota</taxon>
        <taxon>Actinomycetes</taxon>
        <taxon>Propionibacteriales</taxon>
        <taxon>Nocardioidaceae</taxon>
        <taxon>Aeromicrobium</taxon>
    </lineage>
</organism>
<dbReference type="InterPro" id="IPR001279">
    <property type="entry name" value="Metallo-B-lactamas"/>
</dbReference>
<dbReference type="SMART" id="SM00849">
    <property type="entry name" value="Lactamase_B"/>
    <property type="match status" value="1"/>
</dbReference>
<dbReference type="Proteomes" id="UP000191040">
    <property type="component" value="Chromosome I"/>
</dbReference>
<name>A0A1T4Z5B0_9ACTN</name>
<dbReference type="RefSeq" id="WP_078700498.1">
    <property type="nucleotide sequence ID" value="NZ_LT796768.1"/>
</dbReference>
<evidence type="ECO:0000313" key="2">
    <source>
        <dbReference type="EMBL" id="SKB09194.1"/>
    </source>
</evidence>
<protein>
    <submittedName>
        <fullName evidence="2">Glyoxylase, beta-lactamase superfamily II</fullName>
    </submittedName>
</protein>
<sequence>MEVTEVADGIWFAHTEFVNWIVLVEGDRVALVDCGYPGQAALVEESVRRAGATMEQVEALVVTHNHVDHTGSMPALAARGVRVLAGAEELPMLRGERVESATTADVLVRAWRPRVLRWALGIARLGASGHPRVDEVEAVVPGQPLDIARSPVPVHLPGHTSGHQALYFPQQRAVATGDALVTGHSLSRVGGPQTIDAFFHHDTARLRATLPELALLDADLVLPGHGPVAHVPIAQAVGEALSH</sequence>
<dbReference type="InterPro" id="IPR050855">
    <property type="entry name" value="NDM-1-like"/>
</dbReference>
<dbReference type="InterPro" id="IPR036866">
    <property type="entry name" value="RibonucZ/Hydroxyglut_hydro"/>
</dbReference>
<dbReference type="Gene3D" id="3.60.15.10">
    <property type="entry name" value="Ribonuclease Z/Hydroxyacylglutathione hydrolase-like"/>
    <property type="match status" value="1"/>
</dbReference>
<accession>A0A1T4Z5B0</accession>
<evidence type="ECO:0000313" key="3">
    <source>
        <dbReference type="Proteomes" id="UP000191040"/>
    </source>
</evidence>
<dbReference type="SUPFAM" id="SSF56281">
    <property type="entry name" value="Metallo-hydrolase/oxidoreductase"/>
    <property type="match status" value="1"/>
</dbReference>
<gene>
    <name evidence="2" type="ORF">SAMN06295964_2540</name>
</gene>
<keyword evidence="3" id="KW-1185">Reference proteome</keyword>
<proteinExistence type="predicted"/>
<dbReference type="OrthoDB" id="2971563at2"/>
<dbReference type="EMBL" id="LT796768">
    <property type="protein sequence ID" value="SKB09194.1"/>
    <property type="molecule type" value="Genomic_DNA"/>
</dbReference>
<dbReference type="PANTHER" id="PTHR42951">
    <property type="entry name" value="METALLO-BETA-LACTAMASE DOMAIN-CONTAINING"/>
    <property type="match status" value="1"/>
</dbReference>
<evidence type="ECO:0000259" key="1">
    <source>
        <dbReference type="SMART" id="SM00849"/>
    </source>
</evidence>
<reference evidence="3" key="1">
    <citation type="submission" date="2017-02" db="EMBL/GenBank/DDBJ databases">
        <authorList>
            <person name="Varghese N."/>
            <person name="Submissions S."/>
        </authorList>
    </citation>
    <scope>NUCLEOTIDE SEQUENCE [LARGE SCALE GENOMIC DNA]</scope>
    <source>
        <strain evidence="3">9H-4</strain>
    </source>
</reference>